<dbReference type="Pfam" id="PF12697">
    <property type="entry name" value="Abhydrolase_6"/>
    <property type="match status" value="1"/>
</dbReference>
<protein>
    <submittedName>
        <fullName evidence="2">Alpha/beta fold hydrolase</fullName>
    </submittedName>
</protein>
<dbReference type="PANTHER" id="PTHR43798:SF33">
    <property type="entry name" value="HYDROLASE, PUTATIVE (AFU_ORTHOLOGUE AFUA_2G14860)-RELATED"/>
    <property type="match status" value="1"/>
</dbReference>
<comment type="caution">
    <text evidence="2">The sequence shown here is derived from an EMBL/GenBank/DDBJ whole genome shotgun (WGS) entry which is preliminary data.</text>
</comment>
<keyword evidence="3" id="KW-1185">Reference proteome</keyword>
<evidence type="ECO:0000259" key="1">
    <source>
        <dbReference type="Pfam" id="PF12697"/>
    </source>
</evidence>
<evidence type="ECO:0000313" key="3">
    <source>
        <dbReference type="Proteomes" id="UP001597483"/>
    </source>
</evidence>
<organism evidence="2 3">
    <name type="scientific">Amycolatopsis silviterrae</name>
    <dbReference type="NCBI Taxonomy" id="1656914"/>
    <lineage>
        <taxon>Bacteria</taxon>
        <taxon>Bacillati</taxon>
        <taxon>Actinomycetota</taxon>
        <taxon>Actinomycetes</taxon>
        <taxon>Pseudonocardiales</taxon>
        <taxon>Pseudonocardiaceae</taxon>
        <taxon>Amycolatopsis</taxon>
    </lineage>
</organism>
<name>A0ABW5HDS9_9PSEU</name>
<feature type="domain" description="AB hydrolase-1" evidence="1">
    <location>
        <begin position="13"/>
        <end position="211"/>
    </location>
</feature>
<dbReference type="InterPro" id="IPR050266">
    <property type="entry name" value="AB_hydrolase_sf"/>
</dbReference>
<dbReference type="EMBL" id="JBHUKS010000020">
    <property type="protein sequence ID" value="MFD2471310.1"/>
    <property type="molecule type" value="Genomic_DNA"/>
</dbReference>
<dbReference type="InterPro" id="IPR000073">
    <property type="entry name" value="AB_hydrolase_1"/>
</dbReference>
<reference evidence="3" key="1">
    <citation type="journal article" date="2019" name="Int. J. Syst. Evol. Microbiol.">
        <title>The Global Catalogue of Microorganisms (GCM) 10K type strain sequencing project: providing services to taxonomists for standard genome sequencing and annotation.</title>
        <authorList>
            <consortium name="The Broad Institute Genomics Platform"/>
            <consortium name="The Broad Institute Genome Sequencing Center for Infectious Disease"/>
            <person name="Wu L."/>
            <person name="Ma J."/>
        </authorList>
    </citation>
    <scope>NUCLEOTIDE SEQUENCE [LARGE SCALE GENOMIC DNA]</scope>
    <source>
        <strain evidence="3">CGMCC 4.7641</strain>
    </source>
</reference>
<sequence>MDLRDHGGTGAPVVLLHGGGGRTRHDWDDLVPLLPEFRIVTYTFRPGPWDWQRALADLADVIGHFGLDRPAVVGHSLGGMLAALWATEHPECPLAVNLDGHTNPTGPVLRAFVDEQVRLSDDPDLGALIAAFDELDLIAAYRATQCPLVVVSSLRPEAGMMLPEDVGVEFARYREEFAEQLTAAAADTPLLSLRETDTGHDVHFEAPEEVAGLIRAGLATGTRP</sequence>
<accession>A0ABW5HDS9</accession>
<dbReference type="InterPro" id="IPR029058">
    <property type="entry name" value="AB_hydrolase_fold"/>
</dbReference>
<dbReference type="PANTHER" id="PTHR43798">
    <property type="entry name" value="MONOACYLGLYCEROL LIPASE"/>
    <property type="match status" value="1"/>
</dbReference>
<dbReference type="Gene3D" id="3.40.50.1820">
    <property type="entry name" value="alpha/beta hydrolase"/>
    <property type="match status" value="2"/>
</dbReference>
<gene>
    <name evidence="2" type="ORF">ACFSVL_28215</name>
</gene>
<proteinExistence type="predicted"/>
<keyword evidence="2" id="KW-0378">Hydrolase</keyword>
<dbReference type="RefSeq" id="WP_378308575.1">
    <property type="nucleotide sequence ID" value="NZ_JBHUKS010000020.1"/>
</dbReference>
<dbReference type="GO" id="GO:0016787">
    <property type="term" value="F:hydrolase activity"/>
    <property type="evidence" value="ECO:0007669"/>
    <property type="project" value="UniProtKB-KW"/>
</dbReference>
<dbReference type="SUPFAM" id="SSF53474">
    <property type="entry name" value="alpha/beta-Hydrolases"/>
    <property type="match status" value="1"/>
</dbReference>
<evidence type="ECO:0000313" key="2">
    <source>
        <dbReference type="EMBL" id="MFD2471310.1"/>
    </source>
</evidence>
<dbReference type="Proteomes" id="UP001597483">
    <property type="component" value="Unassembled WGS sequence"/>
</dbReference>